<dbReference type="PANTHER" id="PTHR46300:SF2">
    <property type="entry name" value="CYTOCHROME P450 MONOOXYGENASE ALNH-RELATED"/>
    <property type="match status" value="1"/>
</dbReference>
<keyword evidence="11" id="KW-0503">Monooxygenase</keyword>
<proteinExistence type="inferred from homology"/>
<evidence type="ECO:0000313" key="16">
    <source>
        <dbReference type="Proteomes" id="UP001362999"/>
    </source>
</evidence>
<accession>A0AAW0DYX3</accession>
<dbReference type="GO" id="GO:0005506">
    <property type="term" value="F:iron ion binding"/>
    <property type="evidence" value="ECO:0007669"/>
    <property type="project" value="InterPro"/>
</dbReference>
<keyword evidence="5 14" id="KW-0349">Heme</keyword>
<dbReference type="PRINTS" id="PR00385">
    <property type="entry name" value="P450"/>
</dbReference>
<dbReference type="InterPro" id="IPR002401">
    <property type="entry name" value="Cyt_P450_E_grp-I"/>
</dbReference>
<keyword evidence="13" id="KW-0325">Glycoprotein</keyword>
<keyword evidence="10 14" id="KW-0408">Iron</keyword>
<comment type="pathway">
    <text evidence="3">Secondary metabolite biosynthesis.</text>
</comment>
<dbReference type="GO" id="GO:0016705">
    <property type="term" value="F:oxidoreductase activity, acting on paired donors, with incorporation or reduction of molecular oxygen"/>
    <property type="evidence" value="ECO:0007669"/>
    <property type="project" value="InterPro"/>
</dbReference>
<keyword evidence="9" id="KW-0560">Oxidoreductase</keyword>
<evidence type="ECO:0000256" key="4">
    <source>
        <dbReference type="ARBA" id="ARBA00010617"/>
    </source>
</evidence>
<evidence type="ECO:0000313" key="15">
    <source>
        <dbReference type="EMBL" id="KAK7058014.1"/>
    </source>
</evidence>
<dbReference type="GO" id="GO:0004497">
    <property type="term" value="F:monooxygenase activity"/>
    <property type="evidence" value="ECO:0007669"/>
    <property type="project" value="UniProtKB-KW"/>
</dbReference>
<keyword evidence="16" id="KW-1185">Reference proteome</keyword>
<dbReference type="InterPro" id="IPR001128">
    <property type="entry name" value="Cyt_P450"/>
</dbReference>
<evidence type="ECO:0000256" key="9">
    <source>
        <dbReference type="ARBA" id="ARBA00023002"/>
    </source>
</evidence>
<gene>
    <name evidence="15" type="ORF">R3P38DRAFT_1191638</name>
</gene>
<dbReference type="PRINTS" id="PR00463">
    <property type="entry name" value="EP450I"/>
</dbReference>
<comment type="caution">
    <text evidence="15">The sequence shown here is derived from an EMBL/GenBank/DDBJ whole genome shotgun (WGS) entry which is preliminary data.</text>
</comment>
<organism evidence="15 16">
    <name type="scientific">Favolaschia claudopus</name>
    <dbReference type="NCBI Taxonomy" id="2862362"/>
    <lineage>
        <taxon>Eukaryota</taxon>
        <taxon>Fungi</taxon>
        <taxon>Dikarya</taxon>
        <taxon>Basidiomycota</taxon>
        <taxon>Agaricomycotina</taxon>
        <taxon>Agaricomycetes</taxon>
        <taxon>Agaricomycetidae</taxon>
        <taxon>Agaricales</taxon>
        <taxon>Marasmiineae</taxon>
        <taxon>Mycenaceae</taxon>
        <taxon>Favolaschia</taxon>
    </lineage>
</organism>
<evidence type="ECO:0000256" key="3">
    <source>
        <dbReference type="ARBA" id="ARBA00005179"/>
    </source>
</evidence>
<evidence type="ECO:0000256" key="7">
    <source>
        <dbReference type="ARBA" id="ARBA00022723"/>
    </source>
</evidence>
<dbReference type="GO" id="GO:0020037">
    <property type="term" value="F:heme binding"/>
    <property type="evidence" value="ECO:0007669"/>
    <property type="project" value="InterPro"/>
</dbReference>
<keyword evidence="6" id="KW-0812">Transmembrane</keyword>
<comment type="subcellular location">
    <subcellularLocation>
        <location evidence="2">Membrane</location>
        <topology evidence="2">Single-pass membrane protein</topology>
    </subcellularLocation>
</comment>
<comment type="cofactor">
    <cofactor evidence="1 14">
        <name>heme</name>
        <dbReference type="ChEBI" id="CHEBI:30413"/>
    </cofactor>
</comment>
<evidence type="ECO:0000256" key="2">
    <source>
        <dbReference type="ARBA" id="ARBA00004167"/>
    </source>
</evidence>
<dbReference type="EMBL" id="JAWWNJ010000004">
    <property type="protein sequence ID" value="KAK7058014.1"/>
    <property type="molecule type" value="Genomic_DNA"/>
</dbReference>
<dbReference type="Proteomes" id="UP001362999">
    <property type="component" value="Unassembled WGS sequence"/>
</dbReference>
<evidence type="ECO:0000256" key="1">
    <source>
        <dbReference type="ARBA" id="ARBA00001971"/>
    </source>
</evidence>
<protein>
    <submittedName>
        <fullName evidence="15">Cytochrome P450</fullName>
    </submittedName>
</protein>
<evidence type="ECO:0000256" key="8">
    <source>
        <dbReference type="ARBA" id="ARBA00022989"/>
    </source>
</evidence>
<keyword evidence="12" id="KW-0472">Membrane</keyword>
<evidence type="ECO:0000256" key="6">
    <source>
        <dbReference type="ARBA" id="ARBA00022692"/>
    </source>
</evidence>
<dbReference type="InterPro" id="IPR036396">
    <property type="entry name" value="Cyt_P450_sf"/>
</dbReference>
<evidence type="ECO:0000256" key="11">
    <source>
        <dbReference type="ARBA" id="ARBA00023033"/>
    </source>
</evidence>
<sequence>MLFKSLPLSLELGLGIVFVLVYRELYNRARDRRPPGPRGLPILGNILQIRKLPWVKFANWAQTYGPVFRLNIAGQDMIILNNNKTAADLLDRRSVMYSDRPRNIVARMLTGDMVFTFAQVGSQWRRMRRAAHDALGPQVAKNYHPLQEREAVVLVEQMLQAPEQFDDHIKRASASLVMAIIYGTPIMESDDRRVDEIQKHVARTLASLAPGAFLVEYLPFMEKLPRWMSGWRRYAEHWYKVDSAMLTGFFYDTKTRKESGDDGPSVAATLLDAMGSDGLPMLDAAWLSAALYAAGAETSSGQMEWFMMAMLLHPEAQKIAQRQIDEVVGRGRMPTFADYDQLPYVRAVVKEVLRWRPVLPLGIPHRLSQDDWYEGHYIPKDSVVISNVWGLNHDPEVYGDDADFFRPERHLNDNGDLSVPLRDTKDEGHFAYGFGKRICIGRHVANRSLFIEAAAVLWSFNIEPVKDADGSPVIPEPRPFREDSLALRPAPFPCNITPRSNDVAAIVAHTKHIVVDN</sequence>
<dbReference type="Pfam" id="PF00067">
    <property type="entry name" value="p450"/>
    <property type="match status" value="1"/>
</dbReference>
<dbReference type="CDD" id="cd11065">
    <property type="entry name" value="CYP64-like"/>
    <property type="match status" value="1"/>
</dbReference>
<feature type="binding site" description="axial binding residue" evidence="14">
    <location>
        <position position="439"/>
    </location>
    <ligand>
        <name>heme</name>
        <dbReference type="ChEBI" id="CHEBI:30413"/>
    </ligand>
    <ligandPart>
        <name>Fe</name>
        <dbReference type="ChEBI" id="CHEBI:18248"/>
    </ligandPart>
</feature>
<name>A0AAW0DYX3_9AGAR</name>
<dbReference type="AlphaFoldDB" id="A0AAW0DYX3"/>
<dbReference type="SUPFAM" id="SSF48264">
    <property type="entry name" value="Cytochrome P450"/>
    <property type="match status" value="1"/>
</dbReference>
<evidence type="ECO:0000256" key="13">
    <source>
        <dbReference type="ARBA" id="ARBA00023180"/>
    </source>
</evidence>
<evidence type="ECO:0000256" key="5">
    <source>
        <dbReference type="ARBA" id="ARBA00022617"/>
    </source>
</evidence>
<keyword evidence="8" id="KW-1133">Transmembrane helix</keyword>
<dbReference type="PANTHER" id="PTHR46300">
    <property type="entry name" value="P450, PUTATIVE (EUROFUNG)-RELATED-RELATED"/>
    <property type="match status" value="1"/>
</dbReference>
<keyword evidence="7 14" id="KW-0479">Metal-binding</keyword>
<comment type="similarity">
    <text evidence="4">Belongs to the cytochrome P450 family.</text>
</comment>
<reference evidence="15 16" key="1">
    <citation type="journal article" date="2024" name="J Genomics">
        <title>Draft genome sequencing and assembly of Favolaschia claudopus CIRM-BRFM 2984 isolated from oak limbs.</title>
        <authorList>
            <person name="Navarro D."/>
            <person name="Drula E."/>
            <person name="Chaduli D."/>
            <person name="Cazenave R."/>
            <person name="Ahrendt S."/>
            <person name="Wang J."/>
            <person name="Lipzen A."/>
            <person name="Daum C."/>
            <person name="Barry K."/>
            <person name="Grigoriev I.V."/>
            <person name="Favel A."/>
            <person name="Rosso M.N."/>
            <person name="Martin F."/>
        </authorList>
    </citation>
    <scope>NUCLEOTIDE SEQUENCE [LARGE SCALE GENOMIC DNA]</scope>
    <source>
        <strain evidence="15 16">CIRM-BRFM 2984</strain>
    </source>
</reference>
<dbReference type="InterPro" id="IPR050364">
    <property type="entry name" value="Cytochrome_P450_fung"/>
</dbReference>
<evidence type="ECO:0000256" key="12">
    <source>
        <dbReference type="ARBA" id="ARBA00023136"/>
    </source>
</evidence>
<dbReference type="Gene3D" id="1.10.630.10">
    <property type="entry name" value="Cytochrome P450"/>
    <property type="match status" value="1"/>
</dbReference>
<evidence type="ECO:0000256" key="14">
    <source>
        <dbReference type="PIRSR" id="PIRSR602401-1"/>
    </source>
</evidence>
<dbReference type="GO" id="GO:0016020">
    <property type="term" value="C:membrane"/>
    <property type="evidence" value="ECO:0007669"/>
    <property type="project" value="UniProtKB-SubCell"/>
</dbReference>
<evidence type="ECO:0000256" key="10">
    <source>
        <dbReference type="ARBA" id="ARBA00023004"/>
    </source>
</evidence>